<dbReference type="GO" id="GO:0006313">
    <property type="term" value="P:DNA transposition"/>
    <property type="evidence" value="ECO:0007669"/>
    <property type="project" value="InterPro"/>
</dbReference>
<dbReference type="EMBL" id="QAOI01000018">
    <property type="protein sequence ID" value="PTQ76346.1"/>
    <property type="molecule type" value="Genomic_DNA"/>
</dbReference>
<dbReference type="GO" id="GO:0003677">
    <property type="term" value="F:DNA binding"/>
    <property type="evidence" value="ECO:0007669"/>
    <property type="project" value="InterPro"/>
</dbReference>
<name>A0A2T5HXN9_9PROT</name>
<sequence>MSTATPRAQFHQKNLRQPAQHAAVENQLHYERHRPEETTLYRLVQEHIGTFFAQVETETGSGLPDFVKDEFEAFLECGILAHGFLRLRCANCAHEKLVAFSCKRRGFCPSCGGRRMAQTAAHLVDHIIPRVPVRQWVLSLPIPLRYLLAAHPRLITPVLQVIHRAISTSLIKQAGLKRSEAQTGAITLIQRFGSAANLNIHLHCLVLDGVYRIQNGVAEFHSARSPTTEQLQRLLSQIIQRIMKALTRNGALIEEEGMSYLAEMETDAALSPLQSAACTYRIALGRRAGQKVLTLKTISTQNTQPQENKKYCVNAHGFSLHAGVRCAMNQRKELEHLCRYITRPAIANERLTRNKDGQIVLKLKTPYRDGTTHIIMSPLEF</sequence>
<dbReference type="GO" id="GO:0004803">
    <property type="term" value="F:transposase activity"/>
    <property type="evidence" value="ECO:0007669"/>
    <property type="project" value="InterPro"/>
</dbReference>
<dbReference type="PANTHER" id="PTHR37023:SF1">
    <property type="entry name" value="ISSOD25 TRANSPOSASE TNPA_ISSOD25"/>
    <property type="match status" value="1"/>
</dbReference>
<dbReference type="InterPro" id="IPR026889">
    <property type="entry name" value="Zn_Tnp"/>
</dbReference>
<feature type="domain" description="Transposase zinc-binding" evidence="2">
    <location>
        <begin position="58"/>
        <end position="140"/>
    </location>
</feature>
<evidence type="ECO:0000313" key="4">
    <source>
        <dbReference type="Proteomes" id="UP000244128"/>
    </source>
</evidence>
<evidence type="ECO:0000313" key="3">
    <source>
        <dbReference type="EMBL" id="PTQ76346.1"/>
    </source>
</evidence>
<dbReference type="AlphaFoldDB" id="A0A2T5HXN9"/>
<proteinExistence type="predicted"/>
<dbReference type="Pfam" id="PF04986">
    <property type="entry name" value="Y2_Tnp"/>
    <property type="match status" value="1"/>
</dbReference>
<gene>
    <name evidence="3" type="ORF">C8R26_1181</name>
</gene>
<feature type="domain" description="Transposase IS801/IS1294" evidence="1">
    <location>
        <begin position="184"/>
        <end position="381"/>
    </location>
</feature>
<dbReference type="PANTHER" id="PTHR37023">
    <property type="entry name" value="TRANSPOSASE"/>
    <property type="match status" value="1"/>
</dbReference>
<evidence type="ECO:0000259" key="2">
    <source>
        <dbReference type="Pfam" id="PF14319"/>
    </source>
</evidence>
<accession>A0A2T5HXN9</accession>
<dbReference type="InterPro" id="IPR007069">
    <property type="entry name" value="Transposase_32"/>
</dbReference>
<organism evidence="3 4">
    <name type="scientific">Nitrosomonas oligotropha</name>
    <dbReference type="NCBI Taxonomy" id="42354"/>
    <lineage>
        <taxon>Bacteria</taxon>
        <taxon>Pseudomonadati</taxon>
        <taxon>Pseudomonadota</taxon>
        <taxon>Betaproteobacteria</taxon>
        <taxon>Nitrosomonadales</taxon>
        <taxon>Nitrosomonadaceae</taxon>
        <taxon>Nitrosomonas</taxon>
    </lineage>
</organism>
<feature type="non-terminal residue" evidence="3">
    <location>
        <position position="381"/>
    </location>
</feature>
<dbReference type="Pfam" id="PF14319">
    <property type="entry name" value="Zn_Tnp_IS91"/>
    <property type="match status" value="1"/>
</dbReference>
<reference evidence="3 4" key="1">
    <citation type="submission" date="2018-04" db="EMBL/GenBank/DDBJ databases">
        <title>Active sludge and wastewater microbial communities from Klosterneuburg, Austria.</title>
        <authorList>
            <person name="Wagner M."/>
        </authorList>
    </citation>
    <scope>NUCLEOTIDE SEQUENCE [LARGE SCALE GENOMIC DNA]</scope>
    <source>
        <strain evidence="3 4">Nm49</strain>
    </source>
</reference>
<protein>
    <submittedName>
        <fullName evidence="3">Transposase-like zinc-binding protein</fullName>
    </submittedName>
</protein>
<evidence type="ECO:0000259" key="1">
    <source>
        <dbReference type="Pfam" id="PF04986"/>
    </source>
</evidence>
<comment type="caution">
    <text evidence="3">The sequence shown here is derived from an EMBL/GenBank/DDBJ whole genome shotgun (WGS) entry which is preliminary data.</text>
</comment>
<dbReference type="Proteomes" id="UP000244128">
    <property type="component" value="Unassembled WGS sequence"/>
</dbReference>
<dbReference type="RefSeq" id="WP_107803744.1">
    <property type="nucleotide sequence ID" value="NZ_QAOI01000018.1"/>
</dbReference>